<dbReference type="InterPro" id="IPR011701">
    <property type="entry name" value="MFS"/>
</dbReference>
<dbReference type="Gene3D" id="1.20.1250.20">
    <property type="entry name" value="MFS general substrate transporter like domains"/>
    <property type="match status" value="1"/>
</dbReference>
<dbReference type="GO" id="GO:0022857">
    <property type="term" value="F:transmembrane transporter activity"/>
    <property type="evidence" value="ECO:0007669"/>
    <property type="project" value="InterPro"/>
</dbReference>
<accession>X1E0H9</accession>
<reference evidence="2" key="1">
    <citation type="journal article" date="2014" name="Front. Microbiol.">
        <title>High frequency of phylogenetically diverse reductive dehalogenase-homologous genes in deep subseafloor sedimentary metagenomes.</title>
        <authorList>
            <person name="Kawai M."/>
            <person name="Futagami T."/>
            <person name="Toyoda A."/>
            <person name="Takaki Y."/>
            <person name="Nishi S."/>
            <person name="Hori S."/>
            <person name="Arai W."/>
            <person name="Tsubouchi T."/>
            <person name="Morono Y."/>
            <person name="Uchiyama I."/>
            <person name="Ito T."/>
            <person name="Fujiyama A."/>
            <person name="Inagaki F."/>
            <person name="Takami H."/>
        </authorList>
    </citation>
    <scope>NUCLEOTIDE SEQUENCE</scope>
    <source>
        <strain evidence="2">Expedition CK06-06</strain>
    </source>
</reference>
<proteinExistence type="predicted"/>
<organism evidence="2">
    <name type="scientific">marine sediment metagenome</name>
    <dbReference type="NCBI Taxonomy" id="412755"/>
    <lineage>
        <taxon>unclassified sequences</taxon>
        <taxon>metagenomes</taxon>
        <taxon>ecological metagenomes</taxon>
    </lineage>
</organism>
<feature type="non-terminal residue" evidence="2">
    <location>
        <position position="284"/>
    </location>
</feature>
<feature type="transmembrane region" description="Helical" evidence="1">
    <location>
        <begin position="181"/>
        <end position="201"/>
    </location>
</feature>
<dbReference type="PANTHER" id="PTHR43596">
    <property type="entry name" value="ADP,ATP CARRIER PROTEIN"/>
    <property type="match status" value="1"/>
</dbReference>
<feature type="non-terminal residue" evidence="2">
    <location>
        <position position="1"/>
    </location>
</feature>
<keyword evidence="1" id="KW-0472">Membrane</keyword>
<evidence type="ECO:0000313" key="2">
    <source>
        <dbReference type="EMBL" id="GAH02168.1"/>
    </source>
</evidence>
<dbReference type="PANTHER" id="PTHR43596:SF1">
    <property type="entry name" value="ADP,ATP CARRIER PROTEIN"/>
    <property type="match status" value="1"/>
</dbReference>
<feature type="transmembrane region" description="Helical" evidence="1">
    <location>
        <begin position="213"/>
        <end position="236"/>
    </location>
</feature>
<comment type="caution">
    <text evidence="2">The sequence shown here is derived from an EMBL/GenBank/DDBJ whole genome shotgun (WGS) entry which is preliminary data.</text>
</comment>
<feature type="transmembrane region" description="Helical" evidence="1">
    <location>
        <begin position="23"/>
        <end position="42"/>
    </location>
</feature>
<dbReference type="SUPFAM" id="SSF103473">
    <property type="entry name" value="MFS general substrate transporter"/>
    <property type="match status" value="1"/>
</dbReference>
<dbReference type="EMBL" id="BART01024231">
    <property type="protein sequence ID" value="GAH02168.1"/>
    <property type="molecule type" value="Genomic_DNA"/>
</dbReference>
<protein>
    <recommendedName>
        <fullName evidence="3">Major facilitator superfamily (MFS) profile domain-containing protein</fullName>
    </recommendedName>
</protein>
<feature type="transmembrane region" description="Helical" evidence="1">
    <location>
        <begin position="135"/>
        <end position="161"/>
    </location>
</feature>
<dbReference type="InterPro" id="IPR036259">
    <property type="entry name" value="MFS_trans_sf"/>
</dbReference>
<evidence type="ECO:0000256" key="1">
    <source>
        <dbReference type="SAM" id="Phobius"/>
    </source>
</evidence>
<feature type="transmembrane region" description="Helical" evidence="1">
    <location>
        <begin position="54"/>
        <end position="72"/>
    </location>
</feature>
<feature type="transmembrane region" description="Helical" evidence="1">
    <location>
        <begin position="84"/>
        <end position="104"/>
    </location>
</feature>
<keyword evidence="1" id="KW-0812">Transmembrane</keyword>
<keyword evidence="1" id="KW-1133">Transmembrane helix</keyword>
<name>X1E0H9_9ZZZZ</name>
<evidence type="ECO:0008006" key="3">
    <source>
        <dbReference type="Google" id="ProtNLM"/>
    </source>
</evidence>
<sequence>SHLVLFALFFEGDQTPAWLQRAFYIWLSVFNLFVVSVFWSFMADIFRPGQAQRLFGFIMAGGSVGAIIAPSITKGIVPQWGATGVMYTATAFLLLATCLAIILGRFTRKERENQPTEVIGGSVWEGAVRVFHSEYLLYACLLMLLHNLTSTFLFNGLAVLVSENIVGFDERTTFFSHVDQIVQVLAFLFQFFITARLVRYLGMSRTLVIIPSLLAGGFIILGSSMGLVLFAAAQVVQRSLNYGMLGPAKEMLFTVVDRETKFKSKNFIDTVVYRGSDVTASWIF</sequence>
<dbReference type="Pfam" id="PF07690">
    <property type="entry name" value="MFS_1"/>
    <property type="match status" value="1"/>
</dbReference>
<gene>
    <name evidence="2" type="ORF">S01H4_43845</name>
</gene>
<dbReference type="AlphaFoldDB" id="X1E0H9"/>